<evidence type="ECO:0000313" key="2">
    <source>
        <dbReference type="Proteomes" id="UP000095282"/>
    </source>
</evidence>
<feature type="chain" id="PRO_5009307139" evidence="1">
    <location>
        <begin position="24"/>
        <end position="125"/>
    </location>
</feature>
<evidence type="ECO:0000256" key="1">
    <source>
        <dbReference type="SAM" id="SignalP"/>
    </source>
</evidence>
<sequence>MSSLIVFLFAFPLLVCTAPSSDGMYIDTREEFYAFLEQNTNTGPVTTRSIPTIPAKVLKQWNGQKVEKPNFKNKGCEEILFNAFLSSCPNGCTSKQDSEVTNKICNGMYFSEAELKRQCCPDSEN</sequence>
<keyword evidence="1" id="KW-0732">Signal</keyword>
<organism evidence="2 3">
    <name type="scientific">Caenorhabditis tropicalis</name>
    <dbReference type="NCBI Taxonomy" id="1561998"/>
    <lineage>
        <taxon>Eukaryota</taxon>
        <taxon>Metazoa</taxon>
        <taxon>Ecdysozoa</taxon>
        <taxon>Nematoda</taxon>
        <taxon>Chromadorea</taxon>
        <taxon>Rhabditida</taxon>
        <taxon>Rhabditina</taxon>
        <taxon>Rhabditomorpha</taxon>
        <taxon>Rhabditoidea</taxon>
        <taxon>Rhabditidae</taxon>
        <taxon>Peloderinae</taxon>
        <taxon>Caenorhabditis</taxon>
    </lineage>
</organism>
<proteinExistence type="predicted"/>
<protein>
    <submittedName>
        <fullName evidence="3">Ixostatin</fullName>
    </submittedName>
</protein>
<dbReference type="AlphaFoldDB" id="A0A1I7T6X0"/>
<accession>A0A1I7T6X0</accession>
<evidence type="ECO:0000313" key="3">
    <source>
        <dbReference type="WBParaSite" id="Csp11.Scaffold525.g2997.t1"/>
    </source>
</evidence>
<reference evidence="3" key="1">
    <citation type="submission" date="2016-11" db="UniProtKB">
        <authorList>
            <consortium name="WormBaseParasite"/>
        </authorList>
    </citation>
    <scope>IDENTIFICATION</scope>
</reference>
<keyword evidence="2" id="KW-1185">Reference proteome</keyword>
<name>A0A1I7T6X0_9PELO</name>
<dbReference type="Proteomes" id="UP000095282">
    <property type="component" value="Unplaced"/>
</dbReference>
<dbReference type="WBParaSite" id="Csp11.Scaffold525.g2997.t1">
    <property type="protein sequence ID" value="Csp11.Scaffold525.g2997.t1"/>
    <property type="gene ID" value="Csp11.Scaffold525.g2997"/>
</dbReference>
<feature type="signal peptide" evidence="1">
    <location>
        <begin position="1"/>
        <end position="23"/>
    </location>
</feature>